<dbReference type="HOGENOM" id="CLU_3190736_0_0_6"/>
<dbReference type="AlphaFoldDB" id="A0A077NCB4"/>
<feature type="transmembrane region" description="Helical" evidence="1">
    <location>
        <begin position="13"/>
        <end position="38"/>
    </location>
</feature>
<dbReference type="Proteomes" id="UP000028511">
    <property type="component" value="Unassembled WGS sequence"/>
</dbReference>
<evidence type="ECO:0000256" key="1">
    <source>
        <dbReference type="SAM" id="Phobius"/>
    </source>
</evidence>
<gene>
    <name evidence="2" type="ORF">XBP1_1760018</name>
</gene>
<accession>A0A077NCB4</accession>
<organism evidence="2 3">
    <name type="scientific">Xenorhabdus bovienii str. puntauvense</name>
    <dbReference type="NCBI Taxonomy" id="1398201"/>
    <lineage>
        <taxon>Bacteria</taxon>
        <taxon>Pseudomonadati</taxon>
        <taxon>Pseudomonadota</taxon>
        <taxon>Gammaproteobacteria</taxon>
        <taxon>Enterobacterales</taxon>
        <taxon>Morganellaceae</taxon>
        <taxon>Xenorhabdus</taxon>
    </lineage>
</organism>
<dbReference type="EMBL" id="CBSW010000086">
    <property type="protein sequence ID" value="CDG95948.1"/>
    <property type="molecule type" value="Genomic_DNA"/>
</dbReference>
<proteinExistence type="predicted"/>
<reference evidence="2" key="1">
    <citation type="submission" date="2013-07" db="EMBL/GenBank/DDBJ databases">
        <title>Sub-species coevolution in mutualistic symbiosis.</title>
        <authorList>
            <person name="Murfin K."/>
            <person name="Klassen J."/>
            <person name="Lee M."/>
            <person name="Forst S."/>
            <person name="Stock P."/>
            <person name="Goodrich-Blair H."/>
        </authorList>
    </citation>
    <scope>NUCLEOTIDE SEQUENCE [LARGE SCALE GENOMIC DNA]</scope>
    <source>
        <strain evidence="2">Puntauvense</strain>
    </source>
</reference>
<name>A0A077NCB4_XENBV</name>
<comment type="caution">
    <text evidence="2">The sequence shown here is derived from an EMBL/GenBank/DDBJ whole genome shotgun (WGS) entry which is preliminary data.</text>
</comment>
<evidence type="ECO:0000313" key="2">
    <source>
        <dbReference type="EMBL" id="CDG95948.1"/>
    </source>
</evidence>
<evidence type="ECO:0000313" key="3">
    <source>
        <dbReference type="Proteomes" id="UP000028511"/>
    </source>
</evidence>
<keyword evidence="1" id="KW-1133">Transmembrane helix</keyword>
<protein>
    <submittedName>
        <fullName evidence="2">Uncharacterized protein</fullName>
    </submittedName>
</protein>
<keyword evidence="1" id="KW-0812">Transmembrane</keyword>
<keyword evidence="1" id="KW-0472">Membrane</keyword>
<sequence>MLDNETQREYYSFIYHFFLLKPENASISICYISLLYFLSQRGFQIC</sequence>